<evidence type="ECO:0000313" key="11">
    <source>
        <dbReference type="EMBL" id="KZM24396.1"/>
    </source>
</evidence>
<evidence type="ECO:0000313" key="12">
    <source>
        <dbReference type="Proteomes" id="UP000076837"/>
    </source>
</evidence>
<evidence type="ECO:0000259" key="10">
    <source>
        <dbReference type="Pfam" id="PF20255"/>
    </source>
</evidence>
<dbReference type="InterPro" id="IPR051346">
    <property type="entry name" value="OTU_Deubiquitinase"/>
</dbReference>
<evidence type="ECO:0000256" key="5">
    <source>
        <dbReference type="ARBA" id="ARBA00022801"/>
    </source>
</evidence>
<proteinExistence type="predicted"/>
<keyword evidence="4" id="KW-0833">Ubl conjugation pathway</keyword>
<dbReference type="PROSITE" id="PS50096">
    <property type="entry name" value="IQ"/>
    <property type="match status" value="1"/>
</dbReference>
<reference evidence="11 12" key="1">
    <citation type="journal article" date="2016" name="Sci. Rep.">
        <title>Draft genome sequencing and secretome analysis of fungal phytopathogen Ascochyta rabiei provides insight into the necrotrophic effector repertoire.</title>
        <authorList>
            <person name="Verma S."/>
            <person name="Gazara R.K."/>
            <person name="Nizam S."/>
            <person name="Parween S."/>
            <person name="Chattopadhyay D."/>
            <person name="Verma P.K."/>
        </authorList>
    </citation>
    <scope>NUCLEOTIDE SEQUENCE [LARGE SCALE GENOMIC DNA]</scope>
    <source>
        <strain evidence="11 12">ArDII</strain>
    </source>
</reference>
<dbReference type="STRING" id="5454.A0A163FIW3"/>
<dbReference type="InterPro" id="IPR022105">
    <property type="entry name" value="DUF3645"/>
</dbReference>
<evidence type="ECO:0000259" key="8">
    <source>
        <dbReference type="Pfam" id="PF12340"/>
    </source>
</evidence>
<evidence type="ECO:0000256" key="3">
    <source>
        <dbReference type="ARBA" id="ARBA00022670"/>
    </source>
</evidence>
<dbReference type="Pfam" id="PF12340">
    <property type="entry name" value="DUF3638"/>
    <property type="match status" value="1"/>
</dbReference>
<dbReference type="EC" id="3.4.19.12" evidence="2"/>
<dbReference type="PANTHER" id="PTHR13367:SF32">
    <property type="entry name" value="DUF6606 DOMAIN-CONTAINING PROTEIN"/>
    <property type="match status" value="1"/>
</dbReference>
<evidence type="ECO:0000259" key="9">
    <source>
        <dbReference type="Pfam" id="PF12359"/>
    </source>
</evidence>
<feature type="compositionally biased region" description="Acidic residues" evidence="7">
    <location>
        <begin position="3142"/>
        <end position="3161"/>
    </location>
</feature>
<keyword evidence="3" id="KW-0645">Protease</keyword>
<evidence type="ECO:0000256" key="1">
    <source>
        <dbReference type="ARBA" id="ARBA00000707"/>
    </source>
</evidence>
<dbReference type="InterPro" id="IPR022099">
    <property type="entry name" value="DUF3638"/>
</dbReference>
<name>A0A163FIW3_DIDRA</name>
<sequence>MAPGQLSFNEQLYNHIALPRNVPGHEDKNLRQLESALLTRLIDATRFLSTHVVPEHQHHVRALGDSLTACQSLNIDGTTTKPALLRELRNLHPERMLILHVSAQNSGLLIYNHYTETNERQVVFEAFEATPTSEQVLATKNALLRDFPGCAVAVPHTTILEETFQDSLSSFLQQISSEYVTRFSSVTYKAAAPLPEIRDTSNPALVTGLLMTILEANGIAATVPVLRKRVRDTVMFDQAHKPWRRSPFYLVVRVAMQRCLYKQHGADVGRLYYKTIMCLMLRQFLEDALRRIPFESVSLLRQKLGRRLAKLASDKAAITGRFNSLVVSTLSTLEPSFETTIRTTGGWLKATWRNYKSTHERFIPEFRPNVPAGALNLRLSNSYPALSRILANQSMQVHTPQRTPDELLAQYEKSAASVKPYMYAARSHIQISQHHTKVIEPAKHPDTSGHPRIIELSDVIHNYIHQIQTSPEGYPDQKSRMLLHLMELWVLMDKEAAVCYPLLLDYDSGFDSDLLDPIQLLSLEDLVRVQQVQAHISKRHRERHGMRCRTVFDDPADDCFAARYFDEYDTLGQLLRLEIESHAEEQRTNKEAEWEEKSSLHAETIRKRDETACVYEDVPHRYIPGVTESKHRLPCEWHTLHDEAKNIKIRIFEYPLPSYEPAAKAAMFELRCPDSFAAYRNATWSILLTICCPSPALKPDRVSLLREYSQLQLYANDSNCEITLASEKKAFLETHYAGWRFPLELRDVIYTCGLKPRYYDSSSQSWTGARGKASLWHHFPLMLAIDSPYRILQPTYSDWPTSNEIQASQADCPADISAHEFLAWQGLLVGTHTRWLDLIRELGSTNLNFSADTTWVLIVRLVLQVGPASTNVDPERDVHSALLDDTLCSRLLQQIQQRLDAIDRNWREPVQMDILIIILLKVVLLSSSDNIRQKAAALLLQARNATDLWRFELQTVVTSDAKMRPFAVWASLLCKRTLHTNPEILLDPAALQQYVGASISLNYNLVEEFKYLPYKIRNAIIHDVLYSYENRGLLKNSILSNPDAFTNAVNRLWQIPQGYESSISNSPTGTWWILLELKSISGSRSHSYFVHYNYIYGTLLIDGQEMSTLPLAYRQNPLYRQIFKDRNPIVFPSPLHGMSWAVSEPMKPGQRVHLGFRQNTLIVRAIEHDQLYEYIPTGVFGTHSLPDLPVPLIAGCYHWLNVRTGELEIRRQDMWISKPGNWWIHGLLYGQCQAVRRFGKRSETRLLDSSNDLVQRISGVFQSFENINYIMVLATRDGTVSVELKRLELTFYINESGLLYSPRLGAFITQEQDAGTWYGLRSKIVVQSAANRRQKSILVPLHNDIQVTRDDIHVSVEISTGGGDTYLKFDINEVLGRIDCPPEPKLLYTKALLHAYTSHVVPDPLTSRTGVEEALRLLQMGLYQPWNPIGSADLTLLQRLANLSPLRGYYPVDSQSMETVTWRPDLTVHIQDDRFRPHAESILRRNSSLVEFLSDFVKQEQVSDILVEPNSHLALRAISRTYARQPREKDLLHYARDRRTTTIAQANTFQITRLLLEQQPSPTNAPSLLSLLHDAPVVGGYGKCFQKILLTDLLTVDAKTEWGALTQRAMMCDVQDRYNFMFLLGPIAFSEDANLELLHKLISFTMSLEVKALQPPQHAAYFHFRADGAPPSSYLVSFMEKAKMPFLATGFKKRSQLVTAENHHEEYVEKSCEALASSIQTQWPHQEIDIAKLVHIDPTQLDVVRVLEDLTPEWYRLTRNHELAMYLEQVQVVLDRLSTVLLSRPNSAATHNGLHVDALTTSKTPKSYSSRDRFEDEVSLSRLLQKPIRHIHHQRGGVASTNGTLWPRSVNTLQLPSDLYSTLDQDNKNATRGPRKTLTTFSGIPVPEIRKLKAIVSDFRNSSSLMHSRYADEMDASIDALQLHVKHPKQTAQPFSRWITADDIRSAKDNVRTIVEGVRGTLAVQDPQAKWLQEVELWPKMTVTELLTELRSTSGSNFGAGTKGALVSLGVAVTKLQQMLRIHDAQKRHKDKQQQDEWTNPGHTNWDPAEYTDWLLLEIDGDIMLREEQIQVALATIAPASGENSVLQLLMGKGKTSCILPMVAAVLANKQDLARIIVPCPLLLQSAQVMQVKLGGLVNREIMHIPFSRKTSRKTSLMRLYRRLHSQMRDRGGVMVSLPEHLLSFKLSGLQQLADGHLEISTAMVEMQEWLDVHTRDVLDECDVSLAIRMQLIYPSGSQTSVDGHPVRWQVIQLLLSRTYDFITAVQSRYPNSVEVVNRVGGGFPLIYFLRKDAEDFLVHLLVRNICKGNNEFLPCAKFPTAVQNDVAAYISTASVCSELRRKITAFFKDRQQLLKIANLLRGLFVHRIFLSSLKKRWNVQYGLHATRAPIAVPYLAKGVPSVAAEWGHPDVAILLTCLSFYYQGLTLTQFKQAFEQLGKSDVPSVEYAKWVFPRAPLGLEDYTAVNAEDSWQLNKLFQLIRLNASLANFYLNNFVFPQYAKTFSVKLQASGWNLFPSHNDTGCRVTGFSGTNDTRHQLPMLVKQADLPELAHTNAEVPYYLMAERNRGYVRMSYTGGQRWTELDLIRNLAKTPGVFKTRILIDAGAQVLEHANRDFAKAWLDEDTDAAAAVYFDDDHRAWVLYRTGNRTPLLVSPFSDGLERCVVYVDESHCRGTDLKLPVHGRAALTLGQHLTKDALVQAAMRLRLLGQTQSVTFYSPPEVHQGILDRLNKGPLFHPDSAAVLAWVFGQTCDMLQQQEPSYFAQALQYMHQKQARLSYPDYLTDEPSRLQFLAAVLMKEALLIKEMYQPGGSRRPGFSNVACWDPSLQENVKLLHDRQKQFQDNGSAVHASVLEEVEIEQERELEIEVEHEVENVREVQRPPRFRALEITKLHADIEHFAASGMLVAGSSAYSPMFFTLGRTALGSKRGISPSMASNLWVSAQFSRTVDVYEPNDIYVRPTQWIVWSSISDKALLVSQEEANALVPVLRSKAQPEGVHLIVYAAPVTRRMLHFNSLDYHATPPLPVNFKAPTWLQVELGIFSGRLYLEWHEHAELLGYLGLKLDLSVDSSVIPFAKKALIFLHDWIDICRKGQDFEHTPMGFITTGKPLTENHAFFQSSAHESHADIRPRIARVVSGGNEQEEGDNGDSDHGEDEEFEPVVEHVDDSDSGDDGSSKEAGSGSEDEDYSDANELL</sequence>
<evidence type="ECO:0000256" key="6">
    <source>
        <dbReference type="ARBA" id="ARBA00022807"/>
    </source>
</evidence>
<accession>A0A163FIW3</accession>
<dbReference type="GO" id="GO:0004843">
    <property type="term" value="F:cysteine-type deubiquitinase activity"/>
    <property type="evidence" value="ECO:0007669"/>
    <property type="project" value="UniProtKB-EC"/>
</dbReference>
<dbReference type="Proteomes" id="UP000076837">
    <property type="component" value="Unassembled WGS sequence"/>
</dbReference>
<feature type="domain" description="DUF3638" evidence="8">
    <location>
        <begin position="2043"/>
        <end position="2265"/>
    </location>
</feature>
<dbReference type="Pfam" id="PF20255">
    <property type="entry name" value="DUF6606"/>
    <property type="match status" value="1"/>
</dbReference>
<keyword evidence="12" id="KW-1185">Reference proteome</keyword>
<evidence type="ECO:0000256" key="4">
    <source>
        <dbReference type="ARBA" id="ARBA00022786"/>
    </source>
</evidence>
<keyword evidence="6" id="KW-0788">Thiol protease</keyword>
<dbReference type="InterPro" id="IPR046541">
    <property type="entry name" value="DUF6606"/>
</dbReference>
<dbReference type="EMBL" id="JYNV01000159">
    <property type="protein sequence ID" value="KZM24396.1"/>
    <property type="molecule type" value="Genomic_DNA"/>
</dbReference>
<organism evidence="11 12">
    <name type="scientific">Didymella rabiei</name>
    <name type="common">Chickpea ascochyta blight fungus</name>
    <name type="synonym">Mycosphaerella rabiei</name>
    <dbReference type="NCBI Taxonomy" id="5454"/>
    <lineage>
        <taxon>Eukaryota</taxon>
        <taxon>Fungi</taxon>
        <taxon>Dikarya</taxon>
        <taxon>Ascomycota</taxon>
        <taxon>Pezizomycotina</taxon>
        <taxon>Dothideomycetes</taxon>
        <taxon>Pleosporomycetidae</taxon>
        <taxon>Pleosporales</taxon>
        <taxon>Pleosporineae</taxon>
        <taxon>Didymellaceae</taxon>
        <taxon>Ascochyta</taxon>
    </lineage>
</organism>
<protein>
    <recommendedName>
        <fullName evidence="2">ubiquitinyl hydrolase 1</fullName>
        <ecNumber evidence="2">3.4.19.12</ecNumber>
    </recommendedName>
</protein>
<dbReference type="Pfam" id="PF12359">
    <property type="entry name" value="DUF3645"/>
    <property type="match status" value="1"/>
</dbReference>
<dbReference type="GO" id="GO:0006508">
    <property type="term" value="P:proteolysis"/>
    <property type="evidence" value="ECO:0007669"/>
    <property type="project" value="UniProtKB-KW"/>
</dbReference>
<evidence type="ECO:0000256" key="7">
    <source>
        <dbReference type="SAM" id="MobiDB-lite"/>
    </source>
</evidence>
<comment type="caution">
    <text evidence="11">The sequence shown here is derived from an EMBL/GenBank/DDBJ whole genome shotgun (WGS) entry which is preliminary data.</text>
</comment>
<feature type="domain" description="DUF6606" evidence="10">
    <location>
        <begin position="12"/>
        <end position="286"/>
    </location>
</feature>
<feature type="domain" description="DUF3645" evidence="9">
    <location>
        <begin position="2385"/>
        <end position="2417"/>
    </location>
</feature>
<feature type="region of interest" description="Disordered" evidence="7">
    <location>
        <begin position="3138"/>
        <end position="3196"/>
    </location>
</feature>
<evidence type="ECO:0000256" key="2">
    <source>
        <dbReference type="ARBA" id="ARBA00012759"/>
    </source>
</evidence>
<comment type="catalytic activity">
    <reaction evidence="1">
        <text>Thiol-dependent hydrolysis of ester, thioester, amide, peptide and isopeptide bonds formed by the C-terminal Gly of ubiquitin (a 76-residue protein attached to proteins as an intracellular targeting signal).</text>
        <dbReference type="EC" id="3.4.19.12"/>
    </reaction>
</comment>
<dbReference type="PANTHER" id="PTHR13367">
    <property type="entry name" value="UBIQUITIN THIOESTERASE"/>
    <property type="match status" value="1"/>
</dbReference>
<gene>
    <name evidence="11" type="ORF">ST47_g4467</name>
</gene>
<keyword evidence="5" id="KW-0378">Hydrolase</keyword>
<feature type="compositionally biased region" description="Acidic residues" evidence="7">
    <location>
        <begin position="3184"/>
        <end position="3196"/>
    </location>
</feature>